<dbReference type="Pfam" id="PF02661">
    <property type="entry name" value="Fic"/>
    <property type="match status" value="1"/>
</dbReference>
<evidence type="ECO:0000256" key="1">
    <source>
        <dbReference type="PIRSR" id="PIRSR640198-1"/>
    </source>
</evidence>
<dbReference type="EMBL" id="MJLZ01000024">
    <property type="protein sequence ID" value="RLM22822.1"/>
    <property type="molecule type" value="Genomic_DNA"/>
</dbReference>
<dbReference type="Gene3D" id="1.10.3290.10">
    <property type="entry name" value="Fido-like domain"/>
    <property type="match status" value="1"/>
</dbReference>
<dbReference type="Gene3D" id="1.10.10.10">
    <property type="entry name" value="Winged helix-like DNA-binding domain superfamily/Winged helix DNA-binding domain"/>
    <property type="match status" value="1"/>
</dbReference>
<dbReference type="OrthoDB" id="9807853at2"/>
<dbReference type="InterPro" id="IPR040198">
    <property type="entry name" value="Fido_containing"/>
</dbReference>
<dbReference type="InterPro" id="IPR003812">
    <property type="entry name" value="Fido"/>
</dbReference>
<dbReference type="InterPro" id="IPR036388">
    <property type="entry name" value="WH-like_DNA-bd_sf"/>
</dbReference>
<dbReference type="InterPro" id="IPR011991">
    <property type="entry name" value="ArsR-like_HTH"/>
</dbReference>
<comment type="caution">
    <text evidence="4">The sequence shown here is derived from an EMBL/GenBank/DDBJ whole genome shotgun (WGS) entry which is preliminary data.</text>
</comment>
<name>A0A421DN24_9GAMM</name>
<keyword evidence="5" id="KW-1185">Reference proteome</keyword>
<dbReference type="PANTHER" id="PTHR13504">
    <property type="entry name" value="FIDO DOMAIN-CONTAINING PROTEIN DDB_G0283145"/>
    <property type="match status" value="1"/>
</dbReference>
<protein>
    <recommendedName>
        <fullName evidence="3">Fido domain-containing protein</fullName>
    </recommendedName>
</protein>
<evidence type="ECO:0000313" key="4">
    <source>
        <dbReference type="EMBL" id="RLM22822.1"/>
    </source>
</evidence>
<sequence>MKLLRPPHIDKSFLTAERMIDILKEYTVYDKRYLHFDEIARRLHDKDLRLEVWAALKMKRASTGQIIELAGQPAMFNLTPQITKAMSLVDKFAFGHNGEPLPEDATTYLVSQLIMEEAISSSQLEGAATTSRVARELLAVARPPRNEDESMIMGNWRLMSHIASMGDTPLTTADILDIHLLACQNINDDKYQPGLLRDNNDVYVGGRDGEIVHTPPEFHLIAGMLDNLCELVIRLDEDEHHPLVVACIMHFAIGYIHPFNDGNGRTARGLFYYHMIKKGYTAFRYISISKLLKAAPVKYGISYLYTEIDDMDLTYFIAYQCDIVLRAVRDFATQIETLHNERRRLVMFVENNLLLAKGELDIMAIALNAPGSLLSAGNIKDRLGISDNTARARLNSLKDKGLLRPVKDGKGFVYQAPSSVNKLKEWAEKAGQKMLRESDKT</sequence>
<evidence type="ECO:0000313" key="5">
    <source>
        <dbReference type="Proteomes" id="UP000285648"/>
    </source>
</evidence>
<dbReference type="InterPro" id="IPR036390">
    <property type="entry name" value="WH_DNA-bd_sf"/>
</dbReference>
<feature type="binding site" evidence="2">
    <location>
        <begin position="261"/>
        <end position="268"/>
    </location>
    <ligand>
        <name>ATP</name>
        <dbReference type="ChEBI" id="CHEBI:30616"/>
    </ligand>
</feature>
<gene>
    <name evidence="4" type="ORF">BIY29_11355</name>
</gene>
<dbReference type="SUPFAM" id="SSF140931">
    <property type="entry name" value="Fic-like"/>
    <property type="match status" value="1"/>
</dbReference>
<proteinExistence type="predicted"/>
<feature type="active site" evidence="1">
    <location>
        <position position="257"/>
    </location>
</feature>
<dbReference type="AlphaFoldDB" id="A0A421DN24"/>
<feature type="binding site" evidence="2">
    <location>
        <begin position="204"/>
        <end position="213"/>
    </location>
    <ligand>
        <name>ATP</name>
        <dbReference type="ChEBI" id="CHEBI:30616"/>
    </ligand>
</feature>
<evidence type="ECO:0000259" key="3">
    <source>
        <dbReference type="PROSITE" id="PS51459"/>
    </source>
</evidence>
<accession>A0A421DN24</accession>
<reference evidence="4 5" key="1">
    <citation type="submission" date="2016-09" db="EMBL/GenBank/DDBJ databases">
        <authorList>
            <person name="Doonan J."/>
            <person name="Pachebat J.A."/>
            <person name="Golyshin P.N."/>
            <person name="Denman S."/>
            <person name="Mcdonald J.E."/>
        </authorList>
    </citation>
    <scope>NUCLEOTIDE SEQUENCE [LARGE SCALE GENOMIC DNA]</scope>
    <source>
        <strain evidence="4 5">NCPPB 3934</strain>
    </source>
</reference>
<dbReference type="Proteomes" id="UP000285648">
    <property type="component" value="Unassembled WGS sequence"/>
</dbReference>
<dbReference type="GO" id="GO:0005524">
    <property type="term" value="F:ATP binding"/>
    <property type="evidence" value="ECO:0007669"/>
    <property type="project" value="UniProtKB-KW"/>
</dbReference>
<organism evidence="4 5">
    <name type="scientific">Brenneria alni</name>
    <dbReference type="NCBI Taxonomy" id="71656"/>
    <lineage>
        <taxon>Bacteria</taxon>
        <taxon>Pseudomonadati</taxon>
        <taxon>Pseudomonadota</taxon>
        <taxon>Gammaproteobacteria</taxon>
        <taxon>Enterobacterales</taxon>
        <taxon>Pectobacteriaceae</taxon>
        <taxon>Brenneria</taxon>
    </lineage>
</organism>
<dbReference type="CDD" id="cd00090">
    <property type="entry name" value="HTH_ARSR"/>
    <property type="match status" value="1"/>
</dbReference>
<dbReference type="RefSeq" id="WP_121575302.1">
    <property type="nucleotide sequence ID" value="NZ_MJLZ01000024.1"/>
</dbReference>
<feature type="domain" description="Fido" evidence="3">
    <location>
        <begin position="170"/>
        <end position="319"/>
    </location>
</feature>
<dbReference type="GO" id="GO:0006355">
    <property type="term" value="P:regulation of DNA-templated transcription"/>
    <property type="evidence" value="ECO:0007669"/>
    <property type="project" value="UniProtKB-ARBA"/>
</dbReference>
<dbReference type="InterPro" id="IPR036597">
    <property type="entry name" value="Fido-like_dom_sf"/>
</dbReference>
<dbReference type="SUPFAM" id="SSF46785">
    <property type="entry name" value="Winged helix' DNA-binding domain"/>
    <property type="match status" value="1"/>
</dbReference>
<dbReference type="PANTHER" id="PTHR13504:SF38">
    <property type="entry name" value="FIDO DOMAIN-CONTAINING PROTEIN"/>
    <property type="match status" value="1"/>
</dbReference>
<keyword evidence="2" id="KW-0067">ATP-binding</keyword>
<keyword evidence="2" id="KW-0547">Nucleotide-binding</keyword>
<evidence type="ECO:0000256" key="2">
    <source>
        <dbReference type="PIRSR" id="PIRSR640198-2"/>
    </source>
</evidence>
<dbReference type="PROSITE" id="PS51459">
    <property type="entry name" value="FIDO"/>
    <property type="match status" value="1"/>
</dbReference>